<reference evidence="1 2" key="1">
    <citation type="journal article" date="2021" name="Plant Biotechnol. J.">
        <title>Multi-omics assisted identification of the key and species-specific regulatory components of drought-tolerant mechanisms in Gossypium stocksii.</title>
        <authorList>
            <person name="Yu D."/>
            <person name="Ke L."/>
            <person name="Zhang D."/>
            <person name="Wu Y."/>
            <person name="Sun Y."/>
            <person name="Mei J."/>
            <person name="Sun J."/>
            <person name="Sun Y."/>
        </authorList>
    </citation>
    <scope>NUCLEOTIDE SEQUENCE [LARGE SCALE GENOMIC DNA]</scope>
    <source>
        <strain evidence="2">cv. E1</strain>
        <tissue evidence="1">Leaf</tissue>
    </source>
</reference>
<proteinExistence type="predicted"/>
<name>A0A9D3W9G2_9ROSI</name>
<protein>
    <submittedName>
        <fullName evidence="1">Uncharacterized protein</fullName>
    </submittedName>
</protein>
<organism evidence="1 2">
    <name type="scientific">Gossypium stocksii</name>
    <dbReference type="NCBI Taxonomy" id="47602"/>
    <lineage>
        <taxon>Eukaryota</taxon>
        <taxon>Viridiplantae</taxon>
        <taxon>Streptophyta</taxon>
        <taxon>Embryophyta</taxon>
        <taxon>Tracheophyta</taxon>
        <taxon>Spermatophyta</taxon>
        <taxon>Magnoliopsida</taxon>
        <taxon>eudicotyledons</taxon>
        <taxon>Gunneridae</taxon>
        <taxon>Pentapetalae</taxon>
        <taxon>rosids</taxon>
        <taxon>malvids</taxon>
        <taxon>Malvales</taxon>
        <taxon>Malvaceae</taxon>
        <taxon>Malvoideae</taxon>
        <taxon>Gossypium</taxon>
    </lineage>
</organism>
<comment type="caution">
    <text evidence="1">The sequence shown here is derived from an EMBL/GenBank/DDBJ whole genome shotgun (WGS) entry which is preliminary data.</text>
</comment>
<accession>A0A9D3W9G2</accession>
<dbReference type="EMBL" id="JAIQCV010000003">
    <property type="protein sequence ID" value="KAH1114605.1"/>
    <property type="molecule type" value="Genomic_DNA"/>
</dbReference>
<keyword evidence="2" id="KW-1185">Reference proteome</keyword>
<evidence type="ECO:0000313" key="2">
    <source>
        <dbReference type="Proteomes" id="UP000828251"/>
    </source>
</evidence>
<gene>
    <name evidence="1" type="ORF">J1N35_007983</name>
</gene>
<dbReference type="Proteomes" id="UP000828251">
    <property type="component" value="Unassembled WGS sequence"/>
</dbReference>
<dbReference type="AlphaFoldDB" id="A0A9D3W9G2"/>
<sequence length="134" mass="15368">MSRLIYKFPVSSNIIKFTKMKLIDDEDIETMIVLYCSIRNVNTKPVWLFVELTDVKPVLNVTLLSKKYSVEDPCTKVLRASVDKRSSVYEFDFDLNVGWAKQCSYGETSTWAENPHHDLTTYKNPNPGYHAAPG</sequence>
<evidence type="ECO:0000313" key="1">
    <source>
        <dbReference type="EMBL" id="KAH1114605.1"/>
    </source>
</evidence>